<dbReference type="STRING" id="30019.A0A0M4EU98"/>
<reference evidence="3 4" key="1">
    <citation type="submission" date="2015-08" db="EMBL/GenBank/DDBJ databases">
        <title>Ancestral chromatin configuration constrains chromatin evolution on differentiating sex chromosomes in Drosophila.</title>
        <authorList>
            <person name="Zhou Q."/>
            <person name="Bachtrog D."/>
        </authorList>
    </citation>
    <scope>NUCLEOTIDE SEQUENCE [LARGE SCALE GENOMIC DNA]</scope>
    <source>
        <tissue evidence="3">Whole larvae</tissue>
    </source>
</reference>
<keyword evidence="1" id="KW-0732">Signal</keyword>
<dbReference type="InterPro" id="IPR008472">
    <property type="entry name" value="DUF753"/>
</dbReference>
<feature type="signal peptide" evidence="1">
    <location>
        <begin position="1"/>
        <end position="18"/>
    </location>
</feature>
<dbReference type="EMBL" id="CP012524">
    <property type="protein sequence ID" value="ALC40957.1"/>
    <property type="molecule type" value="Genomic_DNA"/>
</dbReference>
<evidence type="ECO:0000313" key="3">
    <source>
        <dbReference type="EMBL" id="ALC40957.1"/>
    </source>
</evidence>
<dbReference type="Pfam" id="PF05444">
    <property type="entry name" value="DUF753"/>
    <property type="match status" value="2"/>
</dbReference>
<gene>
    <name evidence="3" type="ORF">Dbus_chr2Rg536</name>
</gene>
<dbReference type="Proteomes" id="UP000494163">
    <property type="component" value="Chromosome 2R"/>
</dbReference>
<proteinExistence type="predicted"/>
<evidence type="ECO:0000313" key="4">
    <source>
        <dbReference type="Proteomes" id="UP000494163"/>
    </source>
</evidence>
<feature type="chain" id="PRO_5005794045" evidence="1">
    <location>
        <begin position="19"/>
        <end position="218"/>
    </location>
</feature>
<evidence type="ECO:0000259" key="2">
    <source>
        <dbReference type="Pfam" id="PF05444"/>
    </source>
</evidence>
<keyword evidence="4" id="KW-1185">Reference proteome</keyword>
<feature type="domain" description="DUF753" evidence="2">
    <location>
        <begin position="110"/>
        <end position="177"/>
    </location>
</feature>
<dbReference type="PANTHER" id="PTHR21721:SF26">
    <property type="entry name" value="DUF753 DOMAIN-CONTAINING PROTEIN-RELATED"/>
    <property type="match status" value="1"/>
</dbReference>
<protein>
    <submittedName>
        <fullName evidence="3">CG4377</fullName>
    </submittedName>
</protein>
<accession>A0A0M4EU98</accession>
<dbReference type="AlphaFoldDB" id="A0A0M4EU98"/>
<sequence length="218" mass="23249">MLLPTTIILLLSLSLTAAEFRDAAVNASSPRVCYSCEGINCQRTTRQDVSKSCNDLLDICVTVYEGFMVSERGCFLELSLAAQAKCAGPSRECQKCSGALCNNKGRADFQCLQCIGSENANCNAASVNLTPTQCAAPTARNSYCYVKSVGVHLQRGCALSLREQKTCLEDLSCSLCLPENAYPGGACNNYQLEIKSGAQQLLGLSLGVLSLVALLTLH</sequence>
<name>A0A0M4EU98_DROBS</name>
<evidence type="ECO:0000256" key="1">
    <source>
        <dbReference type="SAM" id="SignalP"/>
    </source>
</evidence>
<dbReference type="OMA" id="GELCNNQ"/>
<dbReference type="PANTHER" id="PTHR21721">
    <property type="entry name" value="GH09876P-RELATED"/>
    <property type="match status" value="1"/>
</dbReference>
<organism evidence="3 4">
    <name type="scientific">Drosophila busckii</name>
    <name type="common">Fruit fly</name>
    <dbReference type="NCBI Taxonomy" id="30019"/>
    <lineage>
        <taxon>Eukaryota</taxon>
        <taxon>Metazoa</taxon>
        <taxon>Ecdysozoa</taxon>
        <taxon>Arthropoda</taxon>
        <taxon>Hexapoda</taxon>
        <taxon>Insecta</taxon>
        <taxon>Pterygota</taxon>
        <taxon>Neoptera</taxon>
        <taxon>Endopterygota</taxon>
        <taxon>Diptera</taxon>
        <taxon>Brachycera</taxon>
        <taxon>Muscomorpha</taxon>
        <taxon>Ephydroidea</taxon>
        <taxon>Drosophilidae</taxon>
        <taxon>Drosophila</taxon>
    </lineage>
</organism>
<feature type="domain" description="DUF753" evidence="2">
    <location>
        <begin position="32"/>
        <end position="102"/>
    </location>
</feature>
<dbReference type="OrthoDB" id="7969794at2759"/>